<dbReference type="GeneID" id="20653336"/>
<protein>
    <submittedName>
        <fullName evidence="1">Uncharacterized protein</fullName>
    </submittedName>
</protein>
<organism evidence="1 2">
    <name type="scientific">Phytophthora sojae (strain P6497)</name>
    <name type="common">Soybean stem and root rot agent</name>
    <name type="synonym">Phytophthora megasperma f. sp. glycines</name>
    <dbReference type="NCBI Taxonomy" id="1094619"/>
    <lineage>
        <taxon>Eukaryota</taxon>
        <taxon>Sar</taxon>
        <taxon>Stramenopiles</taxon>
        <taxon>Oomycota</taxon>
        <taxon>Peronosporomycetes</taxon>
        <taxon>Peronosporales</taxon>
        <taxon>Peronosporaceae</taxon>
        <taxon>Phytophthora</taxon>
    </lineage>
</organism>
<proteinExistence type="predicted"/>
<dbReference type="EMBL" id="JH159151">
    <property type="protein sequence ID" value="EGZ29197.1"/>
    <property type="molecule type" value="Genomic_DNA"/>
</dbReference>
<feature type="non-terminal residue" evidence="1">
    <location>
        <position position="1"/>
    </location>
</feature>
<dbReference type="KEGG" id="psoj:PHYSODRAFT_463558"/>
<dbReference type="Proteomes" id="UP000002640">
    <property type="component" value="Unassembled WGS sequence"/>
</dbReference>
<dbReference type="RefSeq" id="XP_009516472.1">
    <property type="nucleotide sequence ID" value="XM_009518177.1"/>
</dbReference>
<evidence type="ECO:0000313" key="1">
    <source>
        <dbReference type="EMBL" id="EGZ29197.1"/>
    </source>
</evidence>
<gene>
    <name evidence="1" type="ORF">PHYSODRAFT_463558</name>
</gene>
<dbReference type="AlphaFoldDB" id="G4YKP3"/>
<name>G4YKP3_PHYSP</name>
<accession>G4YKP3</accession>
<feature type="non-terminal residue" evidence="1">
    <location>
        <position position="96"/>
    </location>
</feature>
<sequence length="96" mass="11017">LFAFLAAYEIGKDNKDITDEDILAKVKERCETMNSDYLSNPSALFSQQLKMDLTIKDVPDRVAKYFRLFERIIADNGFQENLGRGNATDDNYVARM</sequence>
<dbReference type="InParanoid" id="G4YKP3"/>
<keyword evidence="2" id="KW-1185">Reference proteome</keyword>
<reference evidence="1 2" key="1">
    <citation type="journal article" date="2006" name="Science">
        <title>Phytophthora genome sequences uncover evolutionary origins and mechanisms of pathogenesis.</title>
        <authorList>
            <person name="Tyler B.M."/>
            <person name="Tripathy S."/>
            <person name="Zhang X."/>
            <person name="Dehal P."/>
            <person name="Jiang R.H."/>
            <person name="Aerts A."/>
            <person name="Arredondo F.D."/>
            <person name="Baxter L."/>
            <person name="Bensasson D."/>
            <person name="Beynon J.L."/>
            <person name="Chapman J."/>
            <person name="Damasceno C.M."/>
            <person name="Dorrance A.E."/>
            <person name="Dou D."/>
            <person name="Dickerman A.W."/>
            <person name="Dubchak I.L."/>
            <person name="Garbelotto M."/>
            <person name="Gijzen M."/>
            <person name="Gordon S.G."/>
            <person name="Govers F."/>
            <person name="Grunwald N.J."/>
            <person name="Huang W."/>
            <person name="Ivors K.L."/>
            <person name="Jones R.W."/>
            <person name="Kamoun S."/>
            <person name="Krampis K."/>
            <person name="Lamour K.H."/>
            <person name="Lee M.K."/>
            <person name="McDonald W.H."/>
            <person name="Medina M."/>
            <person name="Meijer H.J."/>
            <person name="Nordberg E.K."/>
            <person name="Maclean D.J."/>
            <person name="Ospina-Giraldo M.D."/>
            <person name="Morris P.F."/>
            <person name="Phuntumart V."/>
            <person name="Putnam N.H."/>
            <person name="Rash S."/>
            <person name="Rose J.K."/>
            <person name="Sakihama Y."/>
            <person name="Salamov A.A."/>
            <person name="Savidor A."/>
            <person name="Scheuring C.F."/>
            <person name="Smith B.M."/>
            <person name="Sobral B.W."/>
            <person name="Terry A."/>
            <person name="Torto-Alalibo T.A."/>
            <person name="Win J."/>
            <person name="Xu Z."/>
            <person name="Zhang H."/>
            <person name="Grigoriev I.V."/>
            <person name="Rokhsar D.S."/>
            <person name="Boore J.L."/>
        </authorList>
    </citation>
    <scope>NUCLEOTIDE SEQUENCE [LARGE SCALE GENOMIC DNA]</scope>
    <source>
        <strain evidence="1 2">P6497</strain>
    </source>
</reference>
<evidence type="ECO:0000313" key="2">
    <source>
        <dbReference type="Proteomes" id="UP000002640"/>
    </source>
</evidence>